<feature type="coiled-coil region" evidence="1">
    <location>
        <begin position="685"/>
        <end position="719"/>
    </location>
</feature>
<protein>
    <submittedName>
        <fullName evidence="3">Uncharacterized protein</fullName>
    </submittedName>
</protein>
<dbReference type="Pfam" id="PF18758">
    <property type="entry name" value="KDZ"/>
    <property type="match status" value="1"/>
</dbReference>
<dbReference type="Proteomes" id="UP001383192">
    <property type="component" value="Unassembled WGS sequence"/>
</dbReference>
<evidence type="ECO:0000256" key="2">
    <source>
        <dbReference type="SAM" id="MobiDB-lite"/>
    </source>
</evidence>
<keyword evidence="1" id="KW-0175">Coiled coil</keyword>
<feature type="compositionally biased region" description="Acidic residues" evidence="2">
    <location>
        <begin position="729"/>
        <end position="741"/>
    </location>
</feature>
<gene>
    <name evidence="3" type="ORF">VNI00_010329</name>
</gene>
<evidence type="ECO:0000313" key="4">
    <source>
        <dbReference type="Proteomes" id="UP001383192"/>
    </source>
</evidence>
<keyword evidence="4" id="KW-1185">Reference proteome</keyword>
<feature type="region of interest" description="Disordered" evidence="2">
    <location>
        <begin position="516"/>
        <end position="541"/>
    </location>
</feature>
<organism evidence="3 4">
    <name type="scientific">Paramarasmius palmivorus</name>
    <dbReference type="NCBI Taxonomy" id="297713"/>
    <lineage>
        <taxon>Eukaryota</taxon>
        <taxon>Fungi</taxon>
        <taxon>Dikarya</taxon>
        <taxon>Basidiomycota</taxon>
        <taxon>Agaricomycotina</taxon>
        <taxon>Agaricomycetes</taxon>
        <taxon>Agaricomycetidae</taxon>
        <taxon>Agaricales</taxon>
        <taxon>Marasmiineae</taxon>
        <taxon>Marasmiaceae</taxon>
        <taxon>Paramarasmius</taxon>
    </lineage>
</organism>
<dbReference type="EMBL" id="JAYKXP010000041">
    <property type="protein sequence ID" value="KAK7038938.1"/>
    <property type="molecule type" value="Genomic_DNA"/>
</dbReference>
<comment type="caution">
    <text evidence="3">The sequence shown here is derived from an EMBL/GenBank/DDBJ whole genome shotgun (WGS) entry which is preliminary data.</text>
</comment>
<dbReference type="AlphaFoldDB" id="A0AAW0CIL6"/>
<evidence type="ECO:0000256" key="1">
    <source>
        <dbReference type="SAM" id="Coils"/>
    </source>
</evidence>
<evidence type="ECO:0000313" key="3">
    <source>
        <dbReference type="EMBL" id="KAK7038938.1"/>
    </source>
</evidence>
<reference evidence="3 4" key="1">
    <citation type="submission" date="2024-01" db="EMBL/GenBank/DDBJ databases">
        <title>A draft genome for a cacao thread blight-causing isolate of Paramarasmius palmivorus.</title>
        <authorList>
            <person name="Baruah I.K."/>
            <person name="Bukari Y."/>
            <person name="Amoako-Attah I."/>
            <person name="Meinhardt L.W."/>
            <person name="Bailey B.A."/>
            <person name="Cohen S.P."/>
        </authorList>
    </citation>
    <scope>NUCLEOTIDE SEQUENCE [LARGE SCALE GENOMIC DNA]</scope>
    <source>
        <strain evidence="3 4">GH-12</strain>
    </source>
</reference>
<feature type="compositionally biased region" description="Acidic residues" evidence="2">
    <location>
        <begin position="802"/>
        <end position="847"/>
    </location>
</feature>
<sequence>MYKGRLDTLYVENLTTNGFSRKVTKMRYEMFGYCSTELADGFGQINNCVPLAALAKQNTKFSKGLRYTGVVGAACGRSEMFVRLANLTKGERYSTSDYVFRKALSSFLELLYVLAIYDVACQWFVNLLTRLEKLPPHIRLVNPKMKITPGIGKLHEPGHKQVNHEQYSLNYIPGAGKADGESMERLWGEHNNLGNATKTMGPGSREDQIDATAGGWNWEKYVTLGTTMLRHYRGAVEDRAKHVLEHAGLTGNLDPTIVKRWEEQCVAWEKAPHPKANVFNPFAISQEFIGVDKALKELALEEEARLQAGGVQFHSVDAAGFLVLALEIKDTQAKLTQKVKDQQRTPTPRQARRLAEERTALRRSIRAYDDLRPIYMPGLAMYLENIQKTDGVVEEYPENVVIWLPSDIAPDRLYQVCLKDLPKIESRLQHARCHDALHGLRHTLRVKTRMMLFKNDNVRGQRQSHRTWDTINRVVLRIQQNVSKYRHSRTAYLGLVGPGPWEDTLRVLRNEDVRSYRDPASVRQGPGRRGTNEEDEAEEHDMGKVVNEEEMPIRAEDLLTIDRTEWNHRTEHGTGETRKSYSWIWHSGGKIDLNDGADENENEILRSEWCKSRARANRATEEVLWLREEMRRVLAYLEWMAKEWVSRADANMGRSAEEEGRRVFALGQAAVQRELKDHFMRLWSAAFYDAEVEQAAQEVAEEQERKAKAEEALVRASLAVQEDRNRAEGDEEMEDGEDGEDVGYGVVTQDEQGVNEEDSRVEFSDDDLSETDQDSMYPVPVQDLSDDEGSAWNNDSAHAEDWDCSDEDFGNMDTGDAEDWEHDNEEFGTMDTGEQDDETVYADDWEG</sequence>
<feature type="region of interest" description="Disordered" evidence="2">
    <location>
        <begin position="719"/>
        <end position="847"/>
    </location>
</feature>
<accession>A0AAW0CIL6</accession>
<dbReference type="InterPro" id="IPR040521">
    <property type="entry name" value="KDZ"/>
</dbReference>
<proteinExistence type="predicted"/>
<name>A0AAW0CIL6_9AGAR</name>
<feature type="compositionally biased region" description="Acidic residues" evidence="2">
    <location>
        <begin position="764"/>
        <end position="773"/>
    </location>
</feature>